<keyword evidence="3" id="KW-1185">Reference proteome</keyword>
<feature type="region of interest" description="Disordered" evidence="1">
    <location>
        <begin position="65"/>
        <end position="91"/>
    </location>
</feature>
<accession>A0A2P7MXS5</accession>
<name>A0A2P7MXS5_9CYAN</name>
<protein>
    <recommendedName>
        <fullName evidence="4">Addiction module toxin, HicA family</fullName>
    </recommendedName>
</protein>
<dbReference type="RefSeq" id="WP_106502496.1">
    <property type="nucleotide sequence ID" value="NZ_PXXO01000005.1"/>
</dbReference>
<organism evidence="2 3">
    <name type="scientific">Cyanobium usitatum str. Tous</name>
    <dbReference type="NCBI Taxonomy" id="2116684"/>
    <lineage>
        <taxon>Bacteria</taxon>
        <taxon>Bacillati</taxon>
        <taxon>Cyanobacteriota</taxon>
        <taxon>Cyanophyceae</taxon>
        <taxon>Synechococcales</taxon>
        <taxon>Prochlorococcaceae</taxon>
        <taxon>Cyanobium</taxon>
    </lineage>
</organism>
<comment type="caution">
    <text evidence="2">The sequence shown here is derived from an EMBL/GenBank/DDBJ whole genome shotgun (WGS) entry which is preliminary data.</text>
</comment>
<reference evidence="2 3" key="1">
    <citation type="journal article" date="2018" name="Environ. Microbiol.">
        <title>Ecological and genomic features of two widespread freshwater picocyanobacteria.</title>
        <authorList>
            <person name="Cabello-Yeves P.J."/>
            <person name="Picazo A."/>
            <person name="Camacho A."/>
            <person name="Callieri C."/>
            <person name="Rosselli R."/>
            <person name="Roda-Garcia J.J."/>
            <person name="Coutinho F.H."/>
            <person name="Rodriguez-Valera F."/>
        </authorList>
    </citation>
    <scope>NUCLEOTIDE SEQUENCE [LARGE SCALE GENOMIC DNA]</scope>
    <source>
        <strain evidence="2 3">Tous</strain>
    </source>
</reference>
<dbReference type="Proteomes" id="UP000243002">
    <property type="component" value="Unassembled WGS sequence"/>
</dbReference>
<evidence type="ECO:0000256" key="1">
    <source>
        <dbReference type="SAM" id="MobiDB-lite"/>
    </source>
</evidence>
<gene>
    <name evidence="2" type="ORF">C7K55_05985</name>
</gene>
<evidence type="ECO:0000313" key="3">
    <source>
        <dbReference type="Proteomes" id="UP000243002"/>
    </source>
</evidence>
<dbReference type="AlphaFoldDB" id="A0A2P7MXS5"/>
<sequence>MPRLPGISQKDAVRVFQKLGYRIVRESGHLILSNGERRSRPGECSGIKQPLGVVLQGAPIGAAQQGAPIGATPETSRFSLGSAETEQIGLW</sequence>
<feature type="compositionally biased region" description="Polar residues" evidence="1">
    <location>
        <begin position="73"/>
        <end position="85"/>
    </location>
</feature>
<proteinExistence type="predicted"/>
<evidence type="ECO:0000313" key="2">
    <source>
        <dbReference type="EMBL" id="PSJ05977.1"/>
    </source>
</evidence>
<dbReference type="EMBL" id="PXXO01000005">
    <property type="protein sequence ID" value="PSJ05977.1"/>
    <property type="molecule type" value="Genomic_DNA"/>
</dbReference>
<evidence type="ECO:0008006" key="4">
    <source>
        <dbReference type="Google" id="ProtNLM"/>
    </source>
</evidence>